<reference evidence="3 4" key="1">
    <citation type="submission" date="2016-11" db="EMBL/GenBank/DDBJ databases">
        <title>A multilocus sequence analysis scheme for characterization of bacteria in the genus Thioclava.</title>
        <authorList>
            <person name="Liu Y."/>
            <person name="Shao Z."/>
        </authorList>
    </citation>
    <scope>NUCLEOTIDE SEQUENCE [LARGE SCALE GENOMIC DNA]</scope>
    <source>
        <strain evidence="3 4">TAW-CT134</strain>
    </source>
</reference>
<organism evidence="3 4">
    <name type="scientific">Thioclava sediminum</name>
    <dbReference type="NCBI Taxonomy" id="1915319"/>
    <lineage>
        <taxon>Bacteria</taxon>
        <taxon>Pseudomonadati</taxon>
        <taxon>Pseudomonadota</taxon>
        <taxon>Alphaproteobacteria</taxon>
        <taxon>Rhodobacterales</taxon>
        <taxon>Paracoccaceae</taxon>
        <taxon>Thioclava</taxon>
    </lineage>
</organism>
<keyword evidence="4" id="KW-1185">Reference proteome</keyword>
<evidence type="ECO:0000313" key="4">
    <source>
        <dbReference type="Proteomes" id="UP000190787"/>
    </source>
</evidence>
<dbReference type="PANTHER" id="PTHR12302">
    <property type="entry name" value="EBNA2 BINDING PROTEIN P100"/>
    <property type="match status" value="1"/>
</dbReference>
<dbReference type="InterPro" id="IPR016071">
    <property type="entry name" value="Staphylococal_nuclease_OB-fold"/>
</dbReference>
<dbReference type="EMBL" id="MPZV01000005">
    <property type="protein sequence ID" value="OOY22575.1"/>
    <property type="molecule type" value="Genomic_DNA"/>
</dbReference>
<dbReference type="InterPro" id="IPR035437">
    <property type="entry name" value="SNase_OB-fold_sf"/>
</dbReference>
<evidence type="ECO:0000256" key="1">
    <source>
        <dbReference type="SAM" id="SignalP"/>
    </source>
</evidence>
<comment type="caution">
    <text evidence="3">The sequence shown here is derived from an EMBL/GenBank/DDBJ whole genome shotgun (WGS) entry which is preliminary data.</text>
</comment>
<dbReference type="Pfam" id="PF00565">
    <property type="entry name" value="SNase"/>
    <property type="match status" value="1"/>
</dbReference>
<evidence type="ECO:0000313" key="3">
    <source>
        <dbReference type="EMBL" id="OOY22575.1"/>
    </source>
</evidence>
<dbReference type="PANTHER" id="PTHR12302:SF26">
    <property type="entry name" value="BLR1266 PROTEIN"/>
    <property type="match status" value="1"/>
</dbReference>
<keyword evidence="1" id="KW-0732">Signal</keyword>
<evidence type="ECO:0000259" key="2">
    <source>
        <dbReference type="PROSITE" id="PS50830"/>
    </source>
</evidence>
<feature type="domain" description="TNase-like" evidence="2">
    <location>
        <begin position="21"/>
        <end position="144"/>
    </location>
</feature>
<dbReference type="SMART" id="SM00318">
    <property type="entry name" value="SNc"/>
    <property type="match status" value="1"/>
</dbReference>
<sequence>MLRICSLLVLLAMPAASQLSAATVSGLPRVVDGDTLVVANTPVRLFGIDAPEAKQSCKTAQGVRWACGRAATAELQRLAGQGVRCSGDEEDLYGRLIAVCRAGGRDLNAEMVARGAAFAYRKYSRDYVSQEERARRAGLGVWQGAAERPAEVRAAAKVQTPPGNCAIKGNISGRGRLYHLPGTRAYAATRINEAKGERWFCSEADAKSAGWRRAGG</sequence>
<proteinExistence type="predicted"/>
<feature type="chain" id="PRO_5046365089" description="TNase-like domain-containing protein" evidence="1">
    <location>
        <begin position="22"/>
        <end position="216"/>
    </location>
</feature>
<feature type="signal peptide" evidence="1">
    <location>
        <begin position="1"/>
        <end position="21"/>
    </location>
</feature>
<dbReference type="Proteomes" id="UP000190787">
    <property type="component" value="Unassembled WGS sequence"/>
</dbReference>
<gene>
    <name evidence="3" type="ORF">BMI91_18070</name>
</gene>
<name>A0ABX3MS96_9RHOB</name>
<dbReference type="Gene3D" id="2.40.50.90">
    <property type="match status" value="1"/>
</dbReference>
<protein>
    <recommendedName>
        <fullName evidence="2">TNase-like domain-containing protein</fullName>
    </recommendedName>
</protein>
<dbReference type="SUPFAM" id="SSF50199">
    <property type="entry name" value="Staphylococcal nuclease"/>
    <property type="match status" value="1"/>
</dbReference>
<dbReference type="PROSITE" id="PS50830">
    <property type="entry name" value="TNASE_3"/>
    <property type="match status" value="1"/>
</dbReference>
<accession>A0ABX3MS96</accession>